<dbReference type="OrthoDB" id="6602453at2759"/>
<dbReference type="AlphaFoldDB" id="A0A8B8FHE1"/>
<feature type="domain" description="HAT C-terminal dimerisation" evidence="1">
    <location>
        <begin position="192"/>
        <end position="234"/>
    </location>
</feature>
<dbReference type="Pfam" id="PF05699">
    <property type="entry name" value="Dimer_Tnp_hAT"/>
    <property type="match status" value="1"/>
</dbReference>
<dbReference type="Proteomes" id="UP000694846">
    <property type="component" value="Unplaced"/>
</dbReference>
<organism evidence="2 3">
    <name type="scientific">Sipha flava</name>
    <name type="common">yellow sugarcane aphid</name>
    <dbReference type="NCBI Taxonomy" id="143950"/>
    <lineage>
        <taxon>Eukaryota</taxon>
        <taxon>Metazoa</taxon>
        <taxon>Ecdysozoa</taxon>
        <taxon>Arthropoda</taxon>
        <taxon>Hexapoda</taxon>
        <taxon>Insecta</taxon>
        <taxon>Pterygota</taxon>
        <taxon>Neoptera</taxon>
        <taxon>Paraneoptera</taxon>
        <taxon>Hemiptera</taxon>
        <taxon>Sternorrhyncha</taxon>
        <taxon>Aphidomorpha</taxon>
        <taxon>Aphidoidea</taxon>
        <taxon>Aphididae</taxon>
        <taxon>Sipha</taxon>
    </lineage>
</organism>
<sequence length="261" mass="30165">MQQNKRTSKITNFFNSTQKKIITESNDVVDDGQQQSQSDSQRLISTEIKKKSGHLYDIANFVVKHTLQSSEIFNCLKLTWIPDPKYDFPIHAEGKHSRKFQYKYLEIFPWLAYSEINKGAYCKWCVVFAFSGGGSGNQSLNNLVREPMTKYKNAMADLNEHSKTNYHMISSQRAKDFLKNYENGDQTALFSTLPVTSATPERTFSTLKRIKTYLRSTISQERLNGLALTNINKEVNVTMEEIAQDFIKISTRRMQLQDWSK</sequence>
<keyword evidence="2" id="KW-1185">Reference proteome</keyword>
<dbReference type="GeneID" id="112683254"/>
<evidence type="ECO:0000313" key="3">
    <source>
        <dbReference type="RefSeq" id="XP_025409962.1"/>
    </source>
</evidence>
<protein>
    <submittedName>
        <fullName evidence="3">Uncharacterized protein LOC112683254</fullName>
    </submittedName>
</protein>
<reference evidence="3" key="1">
    <citation type="submission" date="2025-08" db="UniProtKB">
        <authorList>
            <consortium name="RefSeq"/>
        </authorList>
    </citation>
    <scope>IDENTIFICATION</scope>
    <source>
        <tissue evidence="3">Whole body</tissue>
    </source>
</reference>
<evidence type="ECO:0000313" key="2">
    <source>
        <dbReference type="Proteomes" id="UP000694846"/>
    </source>
</evidence>
<evidence type="ECO:0000259" key="1">
    <source>
        <dbReference type="Pfam" id="PF05699"/>
    </source>
</evidence>
<gene>
    <name evidence="3" type="primary">LOC112683254</name>
</gene>
<accession>A0A8B8FHE1</accession>
<dbReference type="GO" id="GO:0046983">
    <property type="term" value="F:protein dimerization activity"/>
    <property type="evidence" value="ECO:0007669"/>
    <property type="project" value="InterPro"/>
</dbReference>
<dbReference type="InterPro" id="IPR008906">
    <property type="entry name" value="HATC_C_dom"/>
</dbReference>
<dbReference type="RefSeq" id="XP_025409962.1">
    <property type="nucleotide sequence ID" value="XM_025554177.1"/>
</dbReference>
<dbReference type="InterPro" id="IPR052958">
    <property type="entry name" value="IFN-induced_PKR_regulator"/>
</dbReference>
<dbReference type="PANTHER" id="PTHR46289:SF14">
    <property type="entry name" value="DUF4371 DOMAIN-CONTAINING PROTEIN"/>
    <property type="match status" value="1"/>
</dbReference>
<proteinExistence type="predicted"/>
<name>A0A8B8FHE1_9HEMI</name>
<dbReference type="PANTHER" id="PTHR46289">
    <property type="entry name" value="52 KDA REPRESSOR OF THE INHIBITOR OF THE PROTEIN KINASE-LIKE PROTEIN-RELATED"/>
    <property type="match status" value="1"/>
</dbReference>